<dbReference type="GO" id="GO:0006364">
    <property type="term" value="P:rRNA processing"/>
    <property type="evidence" value="ECO:0007669"/>
    <property type="project" value="UniProtKB-UniRule"/>
</dbReference>
<reference evidence="9 10" key="1">
    <citation type="submission" date="2019-03" db="EMBL/GenBank/DDBJ databases">
        <title>Metabolic potential of uncultured bacteria and archaea associated with petroleum seepage in deep-sea sediments.</title>
        <authorList>
            <person name="Dong X."/>
            <person name="Hubert C."/>
        </authorList>
    </citation>
    <scope>NUCLEOTIDE SEQUENCE [LARGE SCALE GENOMIC DNA]</scope>
    <source>
        <strain evidence="9">E44_bin92</strain>
    </source>
</reference>
<evidence type="ECO:0000256" key="6">
    <source>
        <dbReference type="ARBA" id="ARBA00022833"/>
    </source>
</evidence>
<name>A0A523QI32_UNCAE</name>
<comment type="caution">
    <text evidence="9">The sequence shown here is derived from an EMBL/GenBank/DDBJ whole genome shotgun (WGS) entry which is preliminary data.</text>
</comment>
<keyword evidence="6 7" id="KW-0862">Zinc</keyword>
<dbReference type="GO" id="GO:0008270">
    <property type="term" value="F:zinc ion binding"/>
    <property type="evidence" value="ECO:0007669"/>
    <property type="project" value="UniProtKB-UniRule"/>
</dbReference>
<evidence type="ECO:0000256" key="3">
    <source>
        <dbReference type="ARBA" id="ARBA00022723"/>
    </source>
</evidence>
<dbReference type="PANTHER" id="PTHR46986">
    <property type="entry name" value="ENDORIBONUCLEASE YBEY, CHLOROPLASTIC"/>
    <property type="match status" value="1"/>
</dbReference>
<dbReference type="GO" id="GO:0005737">
    <property type="term" value="C:cytoplasm"/>
    <property type="evidence" value="ECO:0007669"/>
    <property type="project" value="UniProtKB-SubCell"/>
</dbReference>
<dbReference type="NCBIfam" id="TIGR00043">
    <property type="entry name" value="rRNA maturation RNase YbeY"/>
    <property type="match status" value="1"/>
</dbReference>
<protein>
    <recommendedName>
        <fullName evidence="7">Endoribonuclease YbeY</fullName>
        <ecNumber evidence="7">3.1.-.-</ecNumber>
    </recommendedName>
</protein>
<organism evidence="9 10">
    <name type="scientific">Aerophobetes bacterium</name>
    <dbReference type="NCBI Taxonomy" id="2030807"/>
    <lineage>
        <taxon>Bacteria</taxon>
        <taxon>Candidatus Aerophobota</taxon>
    </lineage>
</organism>
<proteinExistence type="inferred from homology"/>
<evidence type="ECO:0000313" key="9">
    <source>
        <dbReference type="EMBL" id="TES85214.1"/>
    </source>
</evidence>
<dbReference type="SUPFAM" id="SSF55486">
    <property type="entry name" value="Metalloproteases ('zincins'), catalytic domain"/>
    <property type="match status" value="1"/>
</dbReference>
<sequence>MARSILSGRHRHLGDLNGSGGENSRDSCPGKLMALIAVTNLQKRRIDRKWLKRIAGSVLELEPGGKEKEIDVVLVDSERMKELNEKYRGRTAITDVLAFPLGDDLTPTKNLLGEVVVCVEKADEQARERKHSMKEELALLLVHGILHLLDYGDEKTRERKIMQEREREILESLGMRGNIV</sequence>
<comment type="subcellular location">
    <subcellularLocation>
        <location evidence="7">Cytoplasm</location>
    </subcellularLocation>
</comment>
<dbReference type="HAMAP" id="MF_00009">
    <property type="entry name" value="Endoribonucl_YbeY"/>
    <property type="match status" value="1"/>
</dbReference>
<comment type="function">
    <text evidence="7">Single strand-specific metallo-endoribonuclease involved in late-stage 70S ribosome quality control and in maturation of the 3' terminus of the 16S rRNA.</text>
</comment>
<accession>A0A523QI32</accession>
<dbReference type="Proteomes" id="UP000320781">
    <property type="component" value="Unassembled WGS sequence"/>
</dbReference>
<evidence type="ECO:0000256" key="4">
    <source>
        <dbReference type="ARBA" id="ARBA00022759"/>
    </source>
</evidence>
<dbReference type="EMBL" id="SOKU01000244">
    <property type="protein sequence ID" value="TES85214.1"/>
    <property type="molecule type" value="Genomic_DNA"/>
</dbReference>
<comment type="similarity">
    <text evidence="1 7">Belongs to the endoribonuclease YbeY family.</text>
</comment>
<feature type="binding site" evidence="7">
    <location>
        <position position="147"/>
    </location>
    <ligand>
        <name>Zn(2+)</name>
        <dbReference type="ChEBI" id="CHEBI:29105"/>
        <note>catalytic</note>
    </ligand>
</feature>
<keyword evidence="5 7" id="KW-0378">Hydrolase</keyword>
<feature type="region of interest" description="Disordered" evidence="8">
    <location>
        <begin position="1"/>
        <end position="25"/>
    </location>
</feature>
<dbReference type="PANTHER" id="PTHR46986:SF1">
    <property type="entry name" value="ENDORIBONUCLEASE YBEY, CHLOROPLASTIC"/>
    <property type="match status" value="1"/>
</dbReference>
<evidence type="ECO:0000256" key="5">
    <source>
        <dbReference type="ARBA" id="ARBA00022801"/>
    </source>
</evidence>
<keyword evidence="7" id="KW-0963">Cytoplasm</keyword>
<dbReference type="EC" id="3.1.-.-" evidence="7"/>
<evidence type="ECO:0000256" key="2">
    <source>
        <dbReference type="ARBA" id="ARBA00022722"/>
    </source>
</evidence>
<keyword evidence="7" id="KW-0698">rRNA processing</keyword>
<feature type="binding site" evidence="7">
    <location>
        <position position="153"/>
    </location>
    <ligand>
        <name>Zn(2+)</name>
        <dbReference type="ChEBI" id="CHEBI:29105"/>
        <note>catalytic</note>
    </ligand>
</feature>
<feature type="binding site" evidence="7">
    <location>
        <position position="143"/>
    </location>
    <ligand>
        <name>Zn(2+)</name>
        <dbReference type="ChEBI" id="CHEBI:29105"/>
        <note>catalytic</note>
    </ligand>
</feature>
<dbReference type="GO" id="GO:0004521">
    <property type="term" value="F:RNA endonuclease activity"/>
    <property type="evidence" value="ECO:0007669"/>
    <property type="project" value="UniProtKB-UniRule"/>
</dbReference>
<dbReference type="InterPro" id="IPR002036">
    <property type="entry name" value="YbeY"/>
</dbReference>
<dbReference type="Gene3D" id="3.40.390.30">
    <property type="entry name" value="Metalloproteases ('zincins'), catalytic domain"/>
    <property type="match status" value="1"/>
</dbReference>
<evidence type="ECO:0000256" key="1">
    <source>
        <dbReference type="ARBA" id="ARBA00010875"/>
    </source>
</evidence>
<gene>
    <name evidence="7 9" type="primary">ybeY</name>
    <name evidence="9" type="ORF">E3J95_04945</name>
</gene>
<dbReference type="InterPro" id="IPR023091">
    <property type="entry name" value="MetalPrtase_cat_dom_sf_prd"/>
</dbReference>
<evidence type="ECO:0000256" key="8">
    <source>
        <dbReference type="SAM" id="MobiDB-lite"/>
    </source>
</evidence>
<keyword evidence="4 7" id="KW-0255">Endonuclease</keyword>
<keyword evidence="3 7" id="KW-0479">Metal-binding</keyword>
<keyword evidence="2 7" id="KW-0540">Nuclease</keyword>
<keyword evidence="7" id="KW-0690">Ribosome biogenesis</keyword>
<dbReference type="GO" id="GO:0004222">
    <property type="term" value="F:metalloendopeptidase activity"/>
    <property type="evidence" value="ECO:0007669"/>
    <property type="project" value="InterPro"/>
</dbReference>
<evidence type="ECO:0000313" key="10">
    <source>
        <dbReference type="Proteomes" id="UP000320781"/>
    </source>
</evidence>
<evidence type="ECO:0000256" key="7">
    <source>
        <dbReference type="HAMAP-Rule" id="MF_00009"/>
    </source>
</evidence>
<dbReference type="AlphaFoldDB" id="A0A523QI32"/>
<comment type="cofactor">
    <cofactor evidence="7">
        <name>Zn(2+)</name>
        <dbReference type="ChEBI" id="CHEBI:29105"/>
    </cofactor>
    <text evidence="7">Binds 1 zinc ion.</text>
</comment>
<dbReference type="Pfam" id="PF02130">
    <property type="entry name" value="YbeY"/>
    <property type="match status" value="1"/>
</dbReference>